<reference evidence="3" key="2">
    <citation type="journal article" date="2019" name="IMA Fungus">
        <title>Genome sequencing and comparison of five Tilletia species to identify candidate genes for the detection of regulated species infecting wheat.</title>
        <authorList>
            <person name="Nguyen H.D.T."/>
            <person name="Sultana T."/>
            <person name="Kesanakurti P."/>
            <person name="Hambleton S."/>
        </authorList>
    </citation>
    <scope>NUCLEOTIDE SEQUENCE</scope>
    <source>
        <strain evidence="3">DAOMC 238032</strain>
    </source>
</reference>
<feature type="compositionally biased region" description="Polar residues" evidence="1">
    <location>
        <begin position="187"/>
        <end position="207"/>
    </location>
</feature>
<feature type="region of interest" description="Disordered" evidence="1">
    <location>
        <begin position="487"/>
        <end position="622"/>
    </location>
</feature>
<feature type="region of interest" description="Disordered" evidence="1">
    <location>
        <begin position="1"/>
        <end position="34"/>
    </location>
</feature>
<dbReference type="Proteomes" id="UP000836402">
    <property type="component" value="Unassembled WGS sequence"/>
</dbReference>
<reference evidence="2" key="3">
    <citation type="submission" date="2020-10" db="EMBL/GenBank/DDBJ databases">
        <authorList>
            <person name="Sedaghatjoo S."/>
        </authorList>
    </citation>
    <scope>NUCLEOTIDE SEQUENCE</scope>
    <source>
        <strain evidence="2">AZH3</strain>
    </source>
</reference>
<evidence type="ECO:0000256" key="1">
    <source>
        <dbReference type="SAM" id="MobiDB-lite"/>
    </source>
</evidence>
<keyword evidence="5" id="KW-1185">Reference proteome</keyword>
<proteinExistence type="predicted"/>
<dbReference type="EMBL" id="LWDD02000272">
    <property type="protein sequence ID" value="KAE8262148.1"/>
    <property type="molecule type" value="Genomic_DNA"/>
</dbReference>
<feature type="compositionally biased region" description="Polar residues" evidence="1">
    <location>
        <begin position="518"/>
        <end position="528"/>
    </location>
</feature>
<evidence type="ECO:0000313" key="5">
    <source>
        <dbReference type="Proteomes" id="UP000836402"/>
    </source>
</evidence>
<dbReference type="Proteomes" id="UP000077671">
    <property type="component" value="Unassembled WGS sequence"/>
</dbReference>
<dbReference type="AlphaFoldDB" id="A0A177VFC0"/>
<feature type="region of interest" description="Disordered" evidence="1">
    <location>
        <begin position="91"/>
        <end position="248"/>
    </location>
</feature>
<feature type="compositionally biased region" description="Basic and acidic residues" evidence="1">
    <location>
        <begin position="120"/>
        <end position="133"/>
    </location>
</feature>
<feature type="compositionally biased region" description="Polar residues" evidence="1">
    <location>
        <begin position="283"/>
        <end position="298"/>
    </location>
</feature>
<reference evidence="3" key="1">
    <citation type="submission" date="2016-04" db="EMBL/GenBank/DDBJ databases">
        <authorList>
            <person name="Nguyen H.D."/>
            <person name="Kesanakurti P."/>
            <person name="Cullis J."/>
            <person name="Levesque C.A."/>
            <person name="Hambleton S."/>
        </authorList>
    </citation>
    <scope>NUCLEOTIDE SEQUENCE</scope>
    <source>
        <strain evidence="3">DAOMC 238032</strain>
    </source>
</reference>
<sequence>MDSPASSASGGHSASPAGAESDQKPSGLVADPDAPLVSILCNPKSGSNVAAAGELTRPTVAIPVADTSADEGKSSSGVSPTTTFSAFKNAFSIGRKSSSNMRKQAKSSEAKATRPLGNSFKREGPLPVDEKGKIQGAPLLDVDPRTEEDATRAGSSNDPSSPDDSSSRGSANDSSVERESRKLVRQPSDSLNARSSQRRLASESGVTLTPPPSATRSGTGGLARSISNASSMQSGSSMSSASGTTRSGSVHAIRFCPLPATGRLKRANSITIGIAARSQMLLSQGNGPVPRGQQQSWAQGGPYQDPRSAVHPTDPRYSGFERERAAAWYEAGGQVPDDVIDVGAELRKVGKLAWRKMCGESKKEAVTSPETATTATGTKTANHAPTSNGEGEHSNSSSRVISEGNENDAEADGMKTPRAKLGPPAEQSLVTPLTIQDNSHRADDTLEGSAVNRSSLEQAHAGIVEPSLGDTAASHFHRRVSTGAFLGNHSSLREMQSKRHNDLTGSDDEDAFEDAVSEQASNRASVEQSKAGLAHSGQVASSSSHHHTQDCGGESGDGLGWAPNPAFESAFGAKETKAPKKDAWDAEQKALAEAKIRQQMEEEEREEREEQQQEQPQAEQQQ</sequence>
<evidence type="ECO:0000313" key="4">
    <source>
        <dbReference type="Proteomes" id="UP000077671"/>
    </source>
</evidence>
<accession>A0A177VFC0</accession>
<feature type="compositionally biased region" description="Low complexity" evidence="1">
    <location>
        <begin position="225"/>
        <end position="248"/>
    </location>
</feature>
<comment type="caution">
    <text evidence="3">The sequence shown here is derived from an EMBL/GenBank/DDBJ whole genome shotgun (WGS) entry which is preliminary data.</text>
</comment>
<feature type="compositionally biased region" description="Low complexity" evidence="1">
    <location>
        <begin position="366"/>
        <end position="398"/>
    </location>
</feature>
<name>A0A177VFC0_9BASI</name>
<feature type="compositionally biased region" description="Low complexity" evidence="1">
    <location>
        <begin position="1"/>
        <end position="20"/>
    </location>
</feature>
<evidence type="ECO:0000313" key="2">
    <source>
        <dbReference type="EMBL" id="CAD6950320.1"/>
    </source>
</evidence>
<feature type="region of interest" description="Disordered" evidence="1">
    <location>
        <begin position="358"/>
        <end position="466"/>
    </location>
</feature>
<feature type="compositionally biased region" description="Basic and acidic residues" evidence="1">
    <location>
        <begin position="574"/>
        <end position="600"/>
    </location>
</feature>
<protein>
    <submittedName>
        <fullName evidence="3">Uncharacterized protein</fullName>
    </submittedName>
</protein>
<feature type="compositionally biased region" description="Low complexity" evidence="1">
    <location>
        <begin position="153"/>
        <end position="174"/>
    </location>
</feature>
<feature type="region of interest" description="Disordered" evidence="1">
    <location>
        <begin position="283"/>
        <end position="317"/>
    </location>
</feature>
<feature type="compositionally biased region" description="Basic and acidic residues" evidence="1">
    <location>
        <begin position="142"/>
        <end position="151"/>
    </location>
</feature>
<gene>
    <name evidence="3" type="ORF">A4X03_0g2680</name>
    <name evidence="2" type="ORF">JKIAZH3_G54</name>
</gene>
<feature type="compositionally biased region" description="Low complexity" evidence="1">
    <location>
        <begin position="613"/>
        <end position="622"/>
    </location>
</feature>
<feature type="compositionally biased region" description="Polar residues" evidence="1">
    <location>
        <begin position="428"/>
        <end position="437"/>
    </location>
</feature>
<feature type="compositionally biased region" description="Basic and acidic residues" evidence="1">
    <location>
        <begin position="491"/>
        <end position="502"/>
    </location>
</feature>
<dbReference type="EMBL" id="CAJHJG010005446">
    <property type="protein sequence ID" value="CAD6950320.1"/>
    <property type="molecule type" value="Genomic_DNA"/>
</dbReference>
<organism evidence="3 4">
    <name type="scientific">Tilletia caries</name>
    <name type="common">wheat bunt fungus</name>
    <dbReference type="NCBI Taxonomy" id="13290"/>
    <lineage>
        <taxon>Eukaryota</taxon>
        <taxon>Fungi</taxon>
        <taxon>Dikarya</taxon>
        <taxon>Basidiomycota</taxon>
        <taxon>Ustilaginomycotina</taxon>
        <taxon>Exobasidiomycetes</taxon>
        <taxon>Tilletiales</taxon>
        <taxon>Tilletiaceae</taxon>
        <taxon>Tilletia</taxon>
    </lineage>
</organism>
<evidence type="ECO:0000313" key="3">
    <source>
        <dbReference type="EMBL" id="KAE8262148.1"/>
    </source>
</evidence>
<feature type="compositionally biased region" description="Acidic residues" evidence="1">
    <location>
        <begin position="505"/>
        <end position="516"/>
    </location>
</feature>